<evidence type="ECO:0000313" key="1">
    <source>
        <dbReference type="EMBL" id="SYV96742.1"/>
    </source>
</evidence>
<evidence type="ECO:0000313" key="2">
    <source>
        <dbReference type="Proteomes" id="UP000257559"/>
    </source>
</evidence>
<organism evidence="1 2">
    <name type="scientific">Mycoplasmopsis edwardii</name>
    <dbReference type="NCBI Taxonomy" id="53558"/>
    <lineage>
        <taxon>Bacteria</taxon>
        <taxon>Bacillati</taxon>
        <taxon>Mycoplasmatota</taxon>
        <taxon>Mycoplasmoidales</taxon>
        <taxon>Metamycoplasmataceae</taxon>
        <taxon>Mycoplasmopsis</taxon>
    </lineage>
</organism>
<protein>
    <submittedName>
        <fullName evidence="1">Uncharacterized protein</fullName>
    </submittedName>
</protein>
<dbReference type="EMBL" id="LS991951">
    <property type="protein sequence ID" value="SYV96742.1"/>
    <property type="molecule type" value="Genomic_DNA"/>
</dbReference>
<dbReference type="Proteomes" id="UP000257559">
    <property type="component" value="Chromosome"/>
</dbReference>
<dbReference type="AlphaFoldDB" id="A0A3B0PIX9"/>
<sequence length="85" mass="9591">MLIPYLKMSYALSIIFNLAASIAYVAGDRCFGTFLLSKDCTIGNKVMKLFNLIDGTNKELYPAQTHSYRQDLQIIYPNGFNGNIF</sequence>
<reference evidence="2" key="1">
    <citation type="submission" date="2018-06" db="EMBL/GenBank/DDBJ databases">
        <authorList>
            <consortium name="Pathogen Informatics"/>
        </authorList>
    </citation>
    <scope>NUCLEOTIDE SEQUENCE [LARGE SCALE GENOMIC DNA]</scope>
    <source>
        <strain evidence="2">NCTC10132</strain>
    </source>
</reference>
<accession>A0A3B0PIX9</accession>
<name>A0A3B0PIX9_9BACT</name>
<proteinExistence type="predicted"/>
<dbReference type="KEGG" id="medw:NCTC10132_00072"/>
<keyword evidence="2" id="KW-1185">Reference proteome</keyword>
<gene>
    <name evidence="1" type="ORF">NCTC10132_00072</name>
</gene>